<accession>A0ABX2FW21</accession>
<dbReference type="NCBIfam" id="TIGR01236">
    <property type="entry name" value="D1pyr5carbox1"/>
    <property type="match status" value="1"/>
</dbReference>
<dbReference type="Gene3D" id="3.40.309.10">
    <property type="entry name" value="Aldehyde Dehydrogenase, Chain A, domain 2"/>
    <property type="match status" value="1"/>
</dbReference>
<evidence type="ECO:0000256" key="4">
    <source>
        <dbReference type="ARBA" id="ARBA00023002"/>
    </source>
</evidence>
<evidence type="ECO:0000256" key="5">
    <source>
        <dbReference type="ARBA" id="ARBA00023027"/>
    </source>
</evidence>
<evidence type="ECO:0000256" key="3">
    <source>
        <dbReference type="ARBA" id="ARBA00012884"/>
    </source>
</evidence>
<comment type="pathway">
    <text evidence="1">Amino-acid degradation; L-proline degradation into L-glutamate; L-glutamate from L-proline: step 2/2.</text>
</comment>
<dbReference type="PROSITE" id="PS00070">
    <property type="entry name" value="ALDEHYDE_DEHYDR_CYS"/>
    <property type="match status" value="1"/>
</dbReference>
<dbReference type="Pfam" id="PF00171">
    <property type="entry name" value="Aldedh"/>
    <property type="match status" value="1"/>
</dbReference>
<dbReference type="InterPro" id="IPR005931">
    <property type="entry name" value="P5CDH/ALDH4A1"/>
</dbReference>
<protein>
    <recommendedName>
        <fullName evidence="7">L-glutamate gamma-semialdehyde dehydrogenase</fullName>
        <ecNumber evidence="3">1.2.1.88</ecNumber>
    </recommendedName>
    <alternativeName>
        <fullName evidence="7">L-glutamate gamma-semialdehyde dehydrogenase</fullName>
    </alternativeName>
</protein>
<dbReference type="InterPro" id="IPR016162">
    <property type="entry name" value="Ald_DH_N"/>
</dbReference>
<dbReference type="SUPFAM" id="SSF53720">
    <property type="entry name" value="ALDH-like"/>
    <property type="match status" value="1"/>
</dbReference>
<evidence type="ECO:0000256" key="8">
    <source>
        <dbReference type="ARBA" id="ARBA00048142"/>
    </source>
</evidence>
<sequence>MRPPTHRHQNRICTMANAFFNVPTPLNEPVKGYAPDSPERLELVKMLKELKRQERDIPMHIGGQEVRTGRRLPLHPPHDHQHVLAHFHEGDAGHVTQAIDAALAARPAWAALPWEHRAAIFLKAADLLAGPYRARLNAATMLGQSKNAFQAEIDAACELIDFFRFNVAFMQELYGQQPISSPGIWNRLEHRPLEGFVFALTPFNFTSIAGNLPTSAALMGNVVVWKPAYPQIYSAQVLMELFKEAGLPDGVINLIYVDGPVAGDVIFKHRDFAGIHFTGSTKVFQTIWQEIGQNISRYKSYPRIVGETGGKDFILAHPSAHAKAVATAITRGAFEYQGQKCSAASRVYLPSNLADEILGYVKEDLATVKMGDVEDFGNFVNAVITEVSFDKLARYIDGAHADPDAEVVAGGTYDKTKGYFVAPTVIVARDPKYVTMCDELFGPVVTVHVYDAEQFEATLDLVDGTSPYALTGAVFAQDRYAIDLASQRLVNAAGNFYINDKPTGAVVGQQPFGGARASGTNDKAGSILNLLRWVSPRAIKETFVPVTDYRYPFLGALPHEDLNRDKGL</sequence>
<dbReference type="CDD" id="cd07123">
    <property type="entry name" value="ALDH_F4-17_P5CDH"/>
    <property type="match status" value="1"/>
</dbReference>
<comment type="similarity">
    <text evidence="2">Belongs to the aldehyde dehydrogenase family.</text>
</comment>
<evidence type="ECO:0000256" key="1">
    <source>
        <dbReference type="ARBA" id="ARBA00004786"/>
    </source>
</evidence>
<feature type="domain" description="Aldehyde dehydrogenase" evidence="9">
    <location>
        <begin position="71"/>
        <end position="525"/>
    </location>
</feature>
<dbReference type="InterPro" id="IPR050485">
    <property type="entry name" value="Proline_metab_enzyme"/>
</dbReference>
<dbReference type="InterPro" id="IPR016163">
    <property type="entry name" value="Ald_DH_C"/>
</dbReference>
<dbReference type="PANTHER" id="PTHR42862">
    <property type="entry name" value="DELTA-1-PYRROLINE-5-CARBOXYLATE DEHYDROGENASE 1, ISOFORM A-RELATED"/>
    <property type="match status" value="1"/>
</dbReference>
<dbReference type="Proteomes" id="UP000779507">
    <property type="component" value="Unassembled WGS sequence"/>
</dbReference>
<comment type="catalytic activity">
    <reaction evidence="8">
        <text>L-glutamate 5-semialdehyde + NAD(+) + H2O = L-glutamate + NADH + 2 H(+)</text>
        <dbReference type="Rhea" id="RHEA:30235"/>
        <dbReference type="ChEBI" id="CHEBI:15377"/>
        <dbReference type="ChEBI" id="CHEBI:15378"/>
        <dbReference type="ChEBI" id="CHEBI:29985"/>
        <dbReference type="ChEBI" id="CHEBI:57540"/>
        <dbReference type="ChEBI" id="CHEBI:57945"/>
        <dbReference type="ChEBI" id="CHEBI:58066"/>
        <dbReference type="EC" id="1.2.1.88"/>
    </reaction>
</comment>
<dbReference type="InterPro" id="IPR016161">
    <property type="entry name" value="Ald_DH/histidinol_DH"/>
</dbReference>
<dbReference type="InterPro" id="IPR016160">
    <property type="entry name" value="Ald_DH_CS_CYS"/>
</dbReference>
<keyword evidence="6" id="KW-0642">Proline metabolism</keyword>
<proteinExistence type="inferred from homology"/>
<reference evidence="10 11" key="1">
    <citation type="submission" date="2020-05" db="EMBL/GenBank/DDBJ databases">
        <title>Genomic Encyclopedia of Type Strains, Phase IV (KMG-V): Genome sequencing to study the core and pangenomes of soil and plant-associated prokaryotes.</title>
        <authorList>
            <person name="Whitman W."/>
        </authorList>
    </citation>
    <scope>NUCLEOTIDE SEQUENCE [LARGE SCALE GENOMIC DNA]</scope>
    <source>
        <strain evidence="10 11">9A</strain>
    </source>
</reference>
<evidence type="ECO:0000256" key="2">
    <source>
        <dbReference type="ARBA" id="ARBA00009986"/>
    </source>
</evidence>
<dbReference type="EMBL" id="JABSNP010000018">
    <property type="protein sequence ID" value="NRT20585.1"/>
    <property type="molecule type" value="Genomic_DNA"/>
</dbReference>
<gene>
    <name evidence="10" type="ORF">HNP98_003429</name>
</gene>
<dbReference type="InterPro" id="IPR015590">
    <property type="entry name" value="Aldehyde_DH_dom"/>
</dbReference>
<keyword evidence="5" id="KW-0520">NAD</keyword>
<keyword evidence="11" id="KW-1185">Reference proteome</keyword>
<evidence type="ECO:0000259" key="9">
    <source>
        <dbReference type="Pfam" id="PF00171"/>
    </source>
</evidence>
<keyword evidence="4 10" id="KW-0560">Oxidoreductase</keyword>
<dbReference type="GO" id="GO:0003842">
    <property type="term" value="F:L-glutamate gamma-semialdehyde dehydrogenase activity"/>
    <property type="evidence" value="ECO:0007669"/>
    <property type="project" value="UniProtKB-EC"/>
</dbReference>
<dbReference type="Gene3D" id="3.40.605.10">
    <property type="entry name" value="Aldehyde Dehydrogenase, Chain A, domain 1"/>
    <property type="match status" value="1"/>
</dbReference>
<name>A0ABX2FW21_9BACT</name>
<evidence type="ECO:0000313" key="10">
    <source>
        <dbReference type="EMBL" id="NRT20585.1"/>
    </source>
</evidence>
<comment type="caution">
    <text evidence="10">The sequence shown here is derived from an EMBL/GenBank/DDBJ whole genome shotgun (WGS) entry which is preliminary data.</text>
</comment>
<evidence type="ECO:0000313" key="11">
    <source>
        <dbReference type="Proteomes" id="UP000779507"/>
    </source>
</evidence>
<dbReference type="EC" id="1.2.1.88" evidence="3"/>
<evidence type="ECO:0000256" key="7">
    <source>
        <dbReference type="ARBA" id="ARBA00032259"/>
    </source>
</evidence>
<evidence type="ECO:0000256" key="6">
    <source>
        <dbReference type="ARBA" id="ARBA00023062"/>
    </source>
</evidence>
<organism evidence="10 11">
    <name type="scientific">Hymenobacter caeli</name>
    <dbReference type="NCBI Taxonomy" id="2735894"/>
    <lineage>
        <taxon>Bacteria</taxon>
        <taxon>Pseudomonadati</taxon>
        <taxon>Bacteroidota</taxon>
        <taxon>Cytophagia</taxon>
        <taxon>Cytophagales</taxon>
        <taxon>Hymenobacteraceae</taxon>
        <taxon>Hymenobacter</taxon>
    </lineage>
</organism>
<dbReference type="PANTHER" id="PTHR42862:SF1">
    <property type="entry name" value="DELTA-1-PYRROLINE-5-CARBOXYLATE DEHYDROGENASE 2, ISOFORM A-RELATED"/>
    <property type="match status" value="1"/>
</dbReference>